<evidence type="ECO:0000313" key="3">
    <source>
        <dbReference type="EMBL" id="KAF2095259.1"/>
    </source>
</evidence>
<dbReference type="Pfam" id="PF00106">
    <property type="entry name" value="adh_short"/>
    <property type="match status" value="1"/>
</dbReference>
<dbReference type="Proteomes" id="UP000799772">
    <property type="component" value="Unassembled WGS sequence"/>
</dbReference>
<proteinExistence type="inferred from homology"/>
<dbReference type="OrthoDB" id="5336600at2759"/>
<dbReference type="InterPro" id="IPR036291">
    <property type="entry name" value="NAD(P)-bd_dom_sf"/>
</dbReference>
<evidence type="ECO:0000256" key="1">
    <source>
        <dbReference type="ARBA" id="ARBA00006484"/>
    </source>
</evidence>
<dbReference type="PANTHER" id="PTHR43669:SF3">
    <property type="entry name" value="ALCOHOL DEHYDROGENASE, PUTATIVE (AFU_ORTHOLOGUE AFUA_3G03445)-RELATED"/>
    <property type="match status" value="1"/>
</dbReference>
<comment type="caution">
    <text evidence="3">The sequence shown here is derived from an EMBL/GenBank/DDBJ whole genome shotgun (WGS) entry which is preliminary data.</text>
</comment>
<name>A0A9P4M6X2_9PEZI</name>
<dbReference type="SUPFAM" id="SSF51735">
    <property type="entry name" value="NAD(P)-binding Rossmann-fold domains"/>
    <property type="match status" value="1"/>
</dbReference>
<keyword evidence="4" id="KW-1185">Reference proteome</keyword>
<dbReference type="EMBL" id="ML978132">
    <property type="protein sequence ID" value="KAF2095259.1"/>
    <property type="molecule type" value="Genomic_DNA"/>
</dbReference>
<dbReference type="GO" id="GO:0016491">
    <property type="term" value="F:oxidoreductase activity"/>
    <property type="evidence" value="ECO:0007669"/>
    <property type="project" value="UniProtKB-KW"/>
</dbReference>
<dbReference type="AlphaFoldDB" id="A0A9P4M6X2"/>
<dbReference type="CDD" id="cd05233">
    <property type="entry name" value="SDR_c"/>
    <property type="match status" value="1"/>
</dbReference>
<organism evidence="3 4">
    <name type="scientific">Rhizodiscina lignyota</name>
    <dbReference type="NCBI Taxonomy" id="1504668"/>
    <lineage>
        <taxon>Eukaryota</taxon>
        <taxon>Fungi</taxon>
        <taxon>Dikarya</taxon>
        <taxon>Ascomycota</taxon>
        <taxon>Pezizomycotina</taxon>
        <taxon>Dothideomycetes</taxon>
        <taxon>Pleosporomycetidae</taxon>
        <taxon>Aulographales</taxon>
        <taxon>Rhizodiscinaceae</taxon>
        <taxon>Rhizodiscina</taxon>
    </lineage>
</organism>
<evidence type="ECO:0000256" key="2">
    <source>
        <dbReference type="ARBA" id="ARBA00023002"/>
    </source>
</evidence>
<gene>
    <name evidence="3" type="ORF">NA57DRAFT_59994</name>
</gene>
<comment type="similarity">
    <text evidence="1">Belongs to the short-chain dehydrogenases/reductases (SDR) family.</text>
</comment>
<dbReference type="Gene3D" id="3.40.50.720">
    <property type="entry name" value="NAD(P)-binding Rossmann-like Domain"/>
    <property type="match status" value="1"/>
</dbReference>
<keyword evidence="2" id="KW-0560">Oxidoreductase</keyword>
<protein>
    <submittedName>
        <fullName evidence="3">NAD(P)-binding protein</fullName>
    </submittedName>
</protein>
<accession>A0A9P4M6X2</accession>
<reference evidence="3" key="1">
    <citation type="journal article" date="2020" name="Stud. Mycol.">
        <title>101 Dothideomycetes genomes: a test case for predicting lifestyles and emergence of pathogens.</title>
        <authorList>
            <person name="Haridas S."/>
            <person name="Albert R."/>
            <person name="Binder M."/>
            <person name="Bloem J."/>
            <person name="Labutti K."/>
            <person name="Salamov A."/>
            <person name="Andreopoulos B."/>
            <person name="Baker S."/>
            <person name="Barry K."/>
            <person name="Bills G."/>
            <person name="Bluhm B."/>
            <person name="Cannon C."/>
            <person name="Castanera R."/>
            <person name="Culley D."/>
            <person name="Daum C."/>
            <person name="Ezra D."/>
            <person name="Gonzalez J."/>
            <person name="Henrissat B."/>
            <person name="Kuo A."/>
            <person name="Liang C."/>
            <person name="Lipzen A."/>
            <person name="Lutzoni F."/>
            <person name="Magnuson J."/>
            <person name="Mondo S."/>
            <person name="Nolan M."/>
            <person name="Ohm R."/>
            <person name="Pangilinan J."/>
            <person name="Park H.-J."/>
            <person name="Ramirez L."/>
            <person name="Alfaro M."/>
            <person name="Sun H."/>
            <person name="Tritt A."/>
            <person name="Yoshinaga Y."/>
            <person name="Zwiers L.-H."/>
            <person name="Turgeon B."/>
            <person name="Goodwin S."/>
            <person name="Spatafora J."/>
            <person name="Crous P."/>
            <person name="Grigoriev I."/>
        </authorList>
    </citation>
    <scope>NUCLEOTIDE SEQUENCE</scope>
    <source>
        <strain evidence="3">CBS 133067</strain>
    </source>
</reference>
<dbReference type="InterPro" id="IPR002347">
    <property type="entry name" value="SDR_fam"/>
</dbReference>
<evidence type="ECO:0000313" key="4">
    <source>
        <dbReference type="Proteomes" id="UP000799772"/>
    </source>
</evidence>
<dbReference type="PANTHER" id="PTHR43669">
    <property type="entry name" value="5-KETO-D-GLUCONATE 5-REDUCTASE"/>
    <property type="match status" value="1"/>
</dbReference>
<sequence length="229" mass="25269">MDRGALIVIGSGPGIGRSVASAFASNGFTRIFLIRRNAQGLEDDKATVIATAGKDIRVDTIVADISDQQALAKALQQIEEEKYVIECVFFNAARVEPSEMLKFPIEEIEHDFRTTNIALYQTAQWAIPLLKVAKGTVSKPSLLVTNSLLYKYPVPQMFSLTFTKAAQRTLVEMMTTLYAPEGIHVGLISVGGPVAPENKVLNPKNIAKETWHFFQNSMNGDLEIEIVER</sequence>